<accession>A0A3L8PWL0</accession>
<dbReference type="Pfam" id="PF14226">
    <property type="entry name" value="DIOX_N"/>
    <property type="match status" value="1"/>
</dbReference>
<dbReference type="PRINTS" id="PR00682">
    <property type="entry name" value="IPNSYNTHASE"/>
</dbReference>
<dbReference type="RefSeq" id="WP_121838900.1">
    <property type="nucleotide sequence ID" value="NZ_ML014775.1"/>
</dbReference>
<dbReference type="Gene3D" id="2.60.120.330">
    <property type="entry name" value="B-lactam Antibiotic, Isopenicillin N Synthase, Chain"/>
    <property type="match status" value="1"/>
</dbReference>
<dbReference type="Proteomes" id="UP000281474">
    <property type="component" value="Unassembled WGS sequence"/>
</dbReference>
<dbReference type="OrthoDB" id="21825at2"/>
<evidence type="ECO:0000259" key="12">
    <source>
        <dbReference type="PROSITE" id="PS51471"/>
    </source>
</evidence>
<comment type="cofactor">
    <cofactor evidence="1">
        <name>Fe(2+)</name>
        <dbReference type="ChEBI" id="CHEBI:29033"/>
    </cofactor>
</comment>
<dbReference type="AlphaFoldDB" id="A0A3L8PWL0"/>
<evidence type="ECO:0000256" key="8">
    <source>
        <dbReference type="ARBA" id="ARBA00031282"/>
    </source>
</evidence>
<dbReference type="SUPFAM" id="SSF51197">
    <property type="entry name" value="Clavaminate synthase-like"/>
    <property type="match status" value="1"/>
</dbReference>
<evidence type="ECO:0000256" key="2">
    <source>
        <dbReference type="ARBA" id="ARBA00004767"/>
    </source>
</evidence>
<dbReference type="InterPro" id="IPR044861">
    <property type="entry name" value="IPNS-like_FE2OG_OXY"/>
</dbReference>
<dbReference type="Pfam" id="PF03171">
    <property type="entry name" value="2OG-FeII_Oxy"/>
    <property type="match status" value="1"/>
</dbReference>
<dbReference type="GO" id="GO:0046872">
    <property type="term" value="F:metal ion binding"/>
    <property type="evidence" value="ECO:0007669"/>
    <property type="project" value="UniProtKB-KW"/>
</dbReference>
<evidence type="ECO:0000256" key="4">
    <source>
        <dbReference type="ARBA" id="ARBA00012531"/>
    </source>
</evidence>
<keyword evidence="11" id="KW-0560">Oxidoreductase</keyword>
<evidence type="ECO:0000256" key="6">
    <source>
        <dbReference type="ARBA" id="ARBA00022666"/>
    </source>
</evidence>
<feature type="domain" description="Fe2OG dioxygenase" evidence="12">
    <location>
        <begin position="173"/>
        <end position="272"/>
    </location>
</feature>
<comment type="catalytic activity">
    <reaction evidence="9">
        <text>2-oxoglutarate + O2 + 2 H(+) = ethene + 3 CO2 + H2O</text>
        <dbReference type="Rhea" id="RHEA:31523"/>
        <dbReference type="ChEBI" id="CHEBI:15377"/>
        <dbReference type="ChEBI" id="CHEBI:15378"/>
        <dbReference type="ChEBI" id="CHEBI:15379"/>
        <dbReference type="ChEBI" id="CHEBI:16526"/>
        <dbReference type="ChEBI" id="CHEBI:16810"/>
        <dbReference type="ChEBI" id="CHEBI:18153"/>
        <dbReference type="EC" id="1.13.12.19"/>
    </reaction>
</comment>
<keyword evidence="11" id="KW-0479">Metal-binding</keyword>
<evidence type="ECO:0000256" key="5">
    <source>
        <dbReference type="ARBA" id="ARBA00019045"/>
    </source>
</evidence>
<dbReference type="PANTHER" id="PTHR47990">
    <property type="entry name" value="2-OXOGLUTARATE (2OG) AND FE(II)-DEPENDENT OXYGENASE SUPERFAMILY PROTEIN-RELATED"/>
    <property type="match status" value="1"/>
</dbReference>
<gene>
    <name evidence="13" type="ORF">D5018_10200</name>
</gene>
<evidence type="ECO:0000256" key="11">
    <source>
        <dbReference type="RuleBase" id="RU003682"/>
    </source>
</evidence>
<sequence length="331" mass="37453">MKPLPTLTFSQYLAGGKQKQAFLKTLRETSKEVGFFYLDDHGLDTSIQKNTFELMHSFFALPAEEKLSIEMKHSPHFRGYSKVGSELTLGEQDKREQFDFMREEPTPYVHGKSPIWLKMRGSNQWPAGLPRMKQQLLAFQDKMTELSVLLLKAFAESLDQNPNVFDAGLSELPHQHTKLIRYPKQPHGSNQGVGAHKDSGFLTLLIQDEMSGLEVETDEGWLAVPPKPGTLIVNIGELLELASDGYLKATVHRVVSPQSDKDRYSCAFFLWPKLDTNVPLLSLPEHLKKQAHGPDSDPNNPLFYQVGENILKGRLRSHPDVAELHYTVHIN</sequence>
<dbReference type="InterPro" id="IPR027443">
    <property type="entry name" value="IPNS-like_sf"/>
</dbReference>
<reference evidence="13 14" key="1">
    <citation type="submission" date="2018-09" db="EMBL/GenBank/DDBJ databases">
        <title>Phylogeny of the Shewanellaceae, and recommendation for two new genera, Pseudoshewanella and Parashewanella.</title>
        <authorList>
            <person name="Wang G."/>
        </authorList>
    </citation>
    <scope>NUCLEOTIDE SEQUENCE [LARGE SCALE GENOMIC DNA]</scope>
    <source>
        <strain evidence="13 14">C51</strain>
    </source>
</reference>
<dbReference type="GO" id="GO:0009693">
    <property type="term" value="P:ethylene biosynthetic process"/>
    <property type="evidence" value="ECO:0007669"/>
    <property type="project" value="UniProtKB-KW"/>
</dbReference>
<evidence type="ECO:0000313" key="13">
    <source>
        <dbReference type="EMBL" id="RLV59837.1"/>
    </source>
</evidence>
<proteinExistence type="inferred from homology"/>
<evidence type="ECO:0000256" key="10">
    <source>
        <dbReference type="ARBA" id="ARBA00049359"/>
    </source>
</evidence>
<comment type="similarity">
    <text evidence="11">Belongs to the iron/ascorbate-dependent oxidoreductase family.</text>
</comment>
<evidence type="ECO:0000313" key="14">
    <source>
        <dbReference type="Proteomes" id="UP000281474"/>
    </source>
</evidence>
<comment type="catalytic activity">
    <reaction evidence="10">
        <text>L-arginine + 2-oxoglutarate + O2 = guanidine + L-glutamate 5-semialdehyde + succinate + CO2</text>
        <dbReference type="Rhea" id="RHEA:31535"/>
        <dbReference type="ChEBI" id="CHEBI:15379"/>
        <dbReference type="ChEBI" id="CHEBI:16526"/>
        <dbReference type="ChEBI" id="CHEBI:16810"/>
        <dbReference type="ChEBI" id="CHEBI:30031"/>
        <dbReference type="ChEBI" id="CHEBI:30087"/>
        <dbReference type="ChEBI" id="CHEBI:32682"/>
        <dbReference type="ChEBI" id="CHEBI:58066"/>
        <dbReference type="EC" id="1.14.20.7"/>
    </reaction>
</comment>
<evidence type="ECO:0000256" key="3">
    <source>
        <dbReference type="ARBA" id="ARBA00012293"/>
    </source>
</evidence>
<keyword evidence="6" id="KW-0266">Ethylene biosynthesis</keyword>
<keyword evidence="11" id="KW-0408">Iron</keyword>
<comment type="caution">
    <text evidence="13">The sequence shown here is derived from an EMBL/GenBank/DDBJ whole genome shotgun (WGS) entry which is preliminary data.</text>
</comment>
<evidence type="ECO:0000256" key="7">
    <source>
        <dbReference type="ARBA" id="ARBA00031011"/>
    </source>
</evidence>
<comment type="pathway">
    <text evidence="2">Alkene biosynthesis; ethylene biosynthesis via 2-oxoglutarate.</text>
</comment>
<dbReference type="PROSITE" id="PS51471">
    <property type="entry name" value="FE2OG_OXY"/>
    <property type="match status" value="1"/>
</dbReference>
<dbReference type="EC" id="1.13.12.19" evidence="4"/>
<evidence type="ECO:0000256" key="1">
    <source>
        <dbReference type="ARBA" id="ARBA00001954"/>
    </source>
</evidence>
<dbReference type="EMBL" id="QZEI01000026">
    <property type="protein sequence ID" value="RLV59837.1"/>
    <property type="molecule type" value="Genomic_DNA"/>
</dbReference>
<dbReference type="EC" id="1.14.20.7" evidence="3"/>
<dbReference type="InterPro" id="IPR026992">
    <property type="entry name" value="DIOX_N"/>
</dbReference>
<dbReference type="InterPro" id="IPR050231">
    <property type="entry name" value="Iron_ascorbate_oxido_reductase"/>
</dbReference>
<keyword evidence="14" id="KW-1185">Reference proteome</keyword>
<dbReference type="GO" id="GO:0102276">
    <property type="term" value="F:2-oxoglutarate oxygenase/decarboxylase (ethylene-forming) activity"/>
    <property type="evidence" value="ECO:0007669"/>
    <property type="project" value="UniProtKB-EC"/>
</dbReference>
<dbReference type="InterPro" id="IPR005123">
    <property type="entry name" value="Oxoglu/Fe-dep_dioxygenase_dom"/>
</dbReference>
<organism evidence="13 14">
    <name type="scientific">Parashewanella curva</name>
    <dbReference type="NCBI Taxonomy" id="2338552"/>
    <lineage>
        <taxon>Bacteria</taxon>
        <taxon>Pseudomonadati</taxon>
        <taxon>Pseudomonadota</taxon>
        <taxon>Gammaproteobacteria</taxon>
        <taxon>Alteromonadales</taxon>
        <taxon>Shewanellaceae</taxon>
        <taxon>Parashewanella</taxon>
    </lineage>
</organism>
<protein>
    <recommendedName>
        <fullName evidence="5">2-oxoglutarate-dependent ethylene/succinate-forming enzyme</fullName>
        <ecNumber evidence="4">1.13.12.19</ecNumber>
        <ecNumber evidence="3">1.14.20.7</ecNumber>
    </recommendedName>
    <alternativeName>
        <fullName evidence="7">2-oxoglutarate dioxygenase (ethylene-forming)</fullName>
    </alternativeName>
    <alternativeName>
        <fullName evidence="8">2-oxoglutarate/L-arginine monooxygenase/decarboxylase (succinate-forming)</fullName>
    </alternativeName>
</protein>
<evidence type="ECO:0000256" key="9">
    <source>
        <dbReference type="ARBA" id="ARBA00047725"/>
    </source>
</evidence>
<name>A0A3L8PWL0_9GAMM</name>